<gene>
    <name evidence="5" type="ORF">JTE90_014194</name>
</gene>
<evidence type="ECO:0008006" key="7">
    <source>
        <dbReference type="Google" id="ProtNLM"/>
    </source>
</evidence>
<evidence type="ECO:0000256" key="2">
    <source>
        <dbReference type="ARBA" id="ARBA00023172"/>
    </source>
</evidence>
<dbReference type="EMBL" id="JAFNEN010007110">
    <property type="protein sequence ID" value="KAG8155697.1"/>
    <property type="molecule type" value="Genomic_DNA"/>
</dbReference>
<protein>
    <recommendedName>
        <fullName evidence="7">DNA recombination protein RmuC</fullName>
    </recommendedName>
</protein>
<evidence type="ECO:0000313" key="5">
    <source>
        <dbReference type="EMBL" id="KAG8155697.1"/>
    </source>
</evidence>
<dbReference type="Pfam" id="PF02646">
    <property type="entry name" value="RmuC"/>
    <property type="match status" value="1"/>
</dbReference>
<keyword evidence="2" id="KW-0233">DNA recombination</keyword>
<keyword evidence="4" id="KW-0472">Membrane</keyword>
<dbReference type="Proteomes" id="UP000827092">
    <property type="component" value="Unassembled WGS sequence"/>
</dbReference>
<dbReference type="InterPro" id="IPR003798">
    <property type="entry name" value="DNA_recombination_RmuC"/>
</dbReference>
<dbReference type="AlphaFoldDB" id="A0AAV6TDN1"/>
<dbReference type="GO" id="GO:0006310">
    <property type="term" value="P:DNA recombination"/>
    <property type="evidence" value="ECO:0007669"/>
    <property type="project" value="UniProtKB-KW"/>
</dbReference>
<organism evidence="5 6">
    <name type="scientific">Oedothorax gibbosus</name>
    <dbReference type="NCBI Taxonomy" id="931172"/>
    <lineage>
        <taxon>Eukaryota</taxon>
        <taxon>Metazoa</taxon>
        <taxon>Ecdysozoa</taxon>
        <taxon>Arthropoda</taxon>
        <taxon>Chelicerata</taxon>
        <taxon>Arachnida</taxon>
        <taxon>Araneae</taxon>
        <taxon>Araneomorphae</taxon>
        <taxon>Entelegynae</taxon>
        <taxon>Araneoidea</taxon>
        <taxon>Linyphiidae</taxon>
        <taxon>Erigoninae</taxon>
        <taxon>Oedothorax</taxon>
    </lineage>
</organism>
<proteinExistence type="predicted"/>
<accession>A0AAV6TDN1</accession>
<keyword evidence="6" id="KW-1185">Reference proteome</keyword>
<keyword evidence="4" id="KW-1133">Transmembrane helix</keyword>
<keyword evidence="4" id="KW-0812">Transmembrane</keyword>
<name>A0AAV6TDN1_9ARAC</name>
<evidence type="ECO:0000256" key="1">
    <source>
        <dbReference type="ARBA" id="ARBA00023054"/>
    </source>
</evidence>
<feature type="coiled-coil region" evidence="3">
    <location>
        <begin position="30"/>
        <end position="57"/>
    </location>
</feature>
<reference evidence="5 6" key="1">
    <citation type="journal article" date="2022" name="Nat. Ecol. Evol.">
        <title>A masculinizing supergene underlies an exaggerated male reproductive morph in a spider.</title>
        <authorList>
            <person name="Hendrickx F."/>
            <person name="De Corte Z."/>
            <person name="Sonet G."/>
            <person name="Van Belleghem S.M."/>
            <person name="Kostlbacher S."/>
            <person name="Vangestel C."/>
        </authorList>
    </citation>
    <scope>NUCLEOTIDE SEQUENCE [LARGE SCALE GENOMIC DNA]</scope>
    <source>
        <strain evidence="5">W744_W776</strain>
    </source>
</reference>
<sequence length="287" mass="33146">MPFIIYFIITWLIGLIIGWLVTKILHKVPISTLQNRVAHLEQHLSESQHQSQTLQAQHLQLGKELATALAHNSYLEKKIAEQGQSVEQLQSQLTIHFKNLANELLEEKSKKFSDHNQLQMERLLTPLSDKIKTFSQQVTQYNQESLERNVALRTELKQLHDLNLKITQEAEGLTKALKGDSKLQGGWGEFILENILAQSGLVKNREYVIQTSITTEDGQRLQPDVILNLPEGRNIVIDAKVSLSHYEQFFNSEHAIQRAFHLKQHVHSIRRHIKTLSEKRYQSLYNL</sequence>
<dbReference type="PANTHER" id="PTHR30563:SF0">
    <property type="entry name" value="DNA RECOMBINATION PROTEIN RMUC"/>
    <property type="match status" value="1"/>
</dbReference>
<dbReference type="PANTHER" id="PTHR30563">
    <property type="entry name" value="DNA RECOMBINATION PROTEIN RMUC"/>
    <property type="match status" value="1"/>
</dbReference>
<evidence type="ECO:0000313" key="6">
    <source>
        <dbReference type="Proteomes" id="UP000827092"/>
    </source>
</evidence>
<comment type="caution">
    <text evidence="5">The sequence shown here is derived from an EMBL/GenBank/DDBJ whole genome shotgun (WGS) entry which is preliminary data.</text>
</comment>
<evidence type="ECO:0000256" key="4">
    <source>
        <dbReference type="SAM" id="Phobius"/>
    </source>
</evidence>
<evidence type="ECO:0000256" key="3">
    <source>
        <dbReference type="SAM" id="Coils"/>
    </source>
</evidence>
<feature type="transmembrane region" description="Helical" evidence="4">
    <location>
        <begin position="6"/>
        <end position="26"/>
    </location>
</feature>
<keyword evidence="1 3" id="KW-0175">Coiled coil</keyword>